<dbReference type="InParanoid" id="A0A3N7FT80"/>
<accession>A0A3N7FT80</accession>
<dbReference type="EMBL" id="CM009293">
    <property type="protein sequence ID" value="RQO89721.1"/>
    <property type="molecule type" value="Genomic_DNA"/>
</dbReference>
<dbReference type="Proteomes" id="UP000006729">
    <property type="component" value="Chromosome 4"/>
</dbReference>
<name>A0A3N7FT80_POPTR</name>
<evidence type="ECO:0000313" key="2">
    <source>
        <dbReference type="Proteomes" id="UP000006729"/>
    </source>
</evidence>
<gene>
    <name evidence="1" type="ORF">POPTR_004G226950</name>
</gene>
<sequence length="29" mass="3466">MWLKFGQDILIATRQIRYRLISSLVFLAI</sequence>
<proteinExistence type="predicted"/>
<dbReference type="AlphaFoldDB" id="A0A3N7FT80"/>
<protein>
    <submittedName>
        <fullName evidence="1">Uncharacterized protein</fullName>
    </submittedName>
</protein>
<organism evidence="1 2">
    <name type="scientific">Populus trichocarpa</name>
    <name type="common">Western balsam poplar</name>
    <name type="synonym">Populus balsamifera subsp. trichocarpa</name>
    <dbReference type="NCBI Taxonomy" id="3694"/>
    <lineage>
        <taxon>Eukaryota</taxon>
        <taxon>Viridiplantae</taxon>
        <taxon>Streptophyta</taxon>
        <taxon>Embryophyta</taxon>
        <taxon>Tracheophyta</taxon>
        <taxon>Spermatophyta</taxon>
        <taxon>Magnoliopsida</taxon>
        <taxon>eudicotyledons</taxon>
        <taxon>Gunneridae</taxon>
        <taxon>Pentapetalae</taxon>
        <taxon>rosids</taxon>
        <taxon>fabids</taxon>
        <taxon>Malpighiales</taxon>
        <taxon>Salicaceae</taxon>
        <taxon>Saliceae</taxon>
        <taxon>Populus</taxon>
    </lineage>
</organism>
<keyword evidence="2" id="KW-1185">Reference proteome</keyword>
<reference evidence="1 2" key="1">
    <citation type="journal article" date="2006" name="Science">
        <title>The genome of black cottonwood, Populus trichocarpa (Torr. &amp; Gray).</title>
        <authorList>
            <person name="Tuskan G.A."/>
            <person name="Difazio S."/>
            <person name="Jansson S."/>
            <person name="Bohlmann J."/>
            <person name="Grigoriev I."/>
            <person name="Hellsten U."/>
            <person name="Putnam N."/>
            <person name="Ralph S."/>
            <person name="Rombauts S."/>
            <person name="Salamov A."/>
            <person name="Schein J."/>
            <person name="Sterck L."/>
            <person name="Aerts A."/>
            <person name="Bhalerao R.R."/>
            <person name="Bhalerao R.P."/>
            <person name="Blaudez D."/>
            <person name="Boerjan W."/>
            <person name="Brun A."/>
            <person name="Brunner A."/>
            <person name="Busov V."/>
            <person name="Campbell M."/>
            <person name="Carlson J."/>
            <person name="Chalot M."/>
            <person name="Chapman J."/>
            <person name="Chen G.L."/>
            <person name="Cooper D."/>
            <person name="Coutinho P.M."/>
            <person name="Couturier J."/>
            <person name="Covert S."/>
            <person name="Cronk Q."/>
            <person name="Cunningham R."/>
            <person name="Davis J."/>
            <person name="Degroeve S."/>
            <person name="Dejardin A."/>
            <person name="Depamphilis C."/>
            <person name="Detter J."/>
            <person name="Dirks B."/>
            <person name="Dubchak I."/>
            <person name="Duplessis S."/>
            <person name="Ehlting J."/>
            <person name="Ellis B."/>
            <person name="Gendler K."/>
            <person name="Goodstein D."/>
            <person name="Gribskov M."/>
            <person name="Grimwood J."/>
            <person name="Groover A."/>
            <person name="Gunter L."/>
            <person name="Hamberger B."/>
            <person name="Heinze B."/>
            <person name="Helariutta Y."/>
            <person name="Henrissat B."/>
            <person name="Holligan D."/>
            <person name="Holt R."/>
            <person name="Huang W."/>
            <person name="Islam-Faridi N."/>
            <person name="Jones S."/>
            <person name="Jones-Rhoades M."/>
            <person name="Jorgensen R."/>
            <person name="Joshi C."/>
            <person name="Kangasjarvi J."/>
            <person name="Karlsson J."/>
            <person name="Kelleher C."/>
            <person name="Kirkpatrick R."/>
            <person name="Kirst M."/>
            <person name="Kohler A."/>
            <person name="Kalluri U."/>
            <person name="Larimer F."/>
            <person name="Leebens-Mack J."/>
            <person name="Leple J.C."/>
            <person name="Locascio P."/>
            <person name="Lou Y."/>
            <person name="Lucas S."/>
            <person name="Martin F."/>
            <person name="Montanini B."/>
            <person name="Napoli C."/>
            <person name="Nelson D.R."/>
            <person name="Nelson C."/>
            <person name="Nieminen K."/>
            <person name="Nilsson O."/>
            <person name="Pereda V."/>
            <person name="Peter G."/>
            <person name="Philippe R."/>
            <person name="Pilate G."/>
            <person name="Poliakov A."/>
            <person name="Razumovskaya J."/>
            <person name="Richardson P."/>
            <person name="Rinaldi C."/>
            <person name="Ritland K."/>
            <person name="Rouze P."/>
            <person name="Ryaboy D."/>
            <person name="Schmutz J."/>
            <person name="Schrader J."/>
            <person name="Segerman B."/>
            <person name="Shin H."/>
            <person name="Siddiqui A."/>
            <person name="Sterky F."/>
            <person name="Terry A."/>
            <person name="Tsai C.J."/>
            <person name="Uberbacher E."/>
            <person name="Unneberg P."/>
            <person name="Vahala J."/>
            <person name="Wall K."/>
            <person name="Wessler S."/>
            <person name="Yang G."/>
            <person name="Yin T."/>
            <person name="Douglas C."/>
            <person name="Marra M."/>
            <person name="Sandberg G."/>
            <person name="Van de Peer Y."/>
            <person name="Rokhsar D."/>
        </authorList>
    </citation>
    <scope>NUCLEOTIDE SEQUENCE [LARGE SCALE GENOMIC DNA]</scope>
    <source>
        <strain evidence="2">cv. Nisqually</strain>
    </source>
</reference>
<evidence type="ECO:0000313" key="1">
    <source>
        <dbReference type="EMBL" id="RQO89721.1"/>
    </source>
</evidence>